<evidence type="ECO:0000313" key="3">
    <source>
        <dbReference type="Proteomes" id="UP000013520"/>
    </source>
</evidence>
<dbReference type="RefSeq" id="WP_006521579.1">
    <property type="nucleotide sequence ID" value="NC_021184.1"/>
</dbReference>
<dbReference type="EMBL" id="CP003273">
    <property type="protein sequence ID" value="AGL03382.1"/>
    <property type="molecule type" value="Genomic_DNA"/>
</dbReference>
<evidence type="ECO:0000256" key="1">
    <source>
        <dbReference type="SAM" id="Phobius"/>
    </source>
</evidence>
<sequence length="284" mass="32200">MPKIALLIIGILAGIIVAILIISHIANIRFYRKAKIEVGEFFAGVKTKGEIIREDDLKDLPPSVRNWLVNSGVVGQERITSARLKQTAVMRMKKENPWMPLVAEQYFTVDRPGYIWIAKVKAAPFVHIAGKDKYYQGRGNMLIRLMSLVTVADGRGKEIDQGSLVRYLAETVWIPTAALADYIMWEAVDEHSARATMSYGGVTASGVFTFNDQGEVASFVAERYGDFDGRYVLETWSIIMRDYRELDGIRVPTKGEVIWKLESGDFNWYQFEVNEIEYNNPAVY</sequence>
<keyword evidence="1" id="KW-1133">Transmembrane helix</keyword>
<dbReference type="OrthoDB" id="9786534at2"/>
<proteinExistence type="predicted"/>
<dbReference type="AlphaFoldDB" id="R4KP94"/>
<dbReference type="STRING" id="767817.Desgi_4127"/>
<dbReference type="HOGENOM" id="CLU_064054_1_0_9"/>
<dbReference type="Proteomes" id="UP000013520">
    <property type="component" value="Chromosome"/>
</dbReference>
<feature type="transmembrane region" description="Helical" evidence="1">
    <location>
        <begin position="6"/>
        <end position="26"/>
    </location>
</feature>
<name>R4KP94_9FIRM</name>
<dbReference type="KEGG" id="dgi:Desgi_4127"/>
<dbReference type="eggNOG" id="ENOG502ZA6T">
    <property type="taxonomic scope" value="Bacteria"/>
</dbReference>
<dbReference type="Pfam" id="PF20181">
    <property type="entry name" value="DUF6544"/>
    <property type="match status" value="1"/>
</dbReference>
<organism evidence="2 3">
    <name type="scientific">Desulfoscipio gibsoniae DSM 7213</name>
    <dbReference type="NCBI Taxonomy" id="767817"/>
    <lineage>
        <taxon>Bacteria</taxon>
        <taxon>Bacillati</taxon>
        <taxon>Bacillota</taxon>
        <taxon>Clostridia</taxon>
        <taxon>Eubacteriales</taxon>
        <taxon>Desulfallaceae</taxon>
        <taxon>Desulfoscipio</taxon>
    </lineage>
</organism>
<keyword evidence="3" id="KW-1185">Reference proteome</keyword>
<reference evidence="2 3" key="1">
    <citation type="submission" date="2012-01" db="EMBL/GenBank/DDBJ databases">
        <title>Complete sequence of Desulfotomaculum gibsoniae DSM 7213.</title>
        <authorList>
            <consortium name="US DOE Joint Genome Institute"/>
            <person name="Lucas S."/>
            <person name="Han J."/>
            <person name="Lapidus A."/>
            <person name="Cheng J.-F."/>
            <person name="Goodwin L."/>
            <person name="Pitluck S."/>
            <person name="Peters L."/>
            <person name="Ovchinnikova G."/>
            <person name="Teshima H."/>
            <person name="Detter J.C."/>
            <person name="Han C."/>
            <person name="Tapia R."/>
            <person name="Land M."/>
            <person name="Hauser L."/>
            <person name="Kyrpides N."/>
            <person name="Ivanova N."/>
            <person name="Pagani I."/>
            <person name="Parshina S."/>
            <person name="Plugge C."/>
            <person name="Muyzer G."/>
            <person name="Kuever J."/>
            <person name="Ivanova A."/>
            <person name="Nazina T."/>
            <person name="Klenk H.-P."/>
            <person name="Brambilla E."/>
            <person name="Spring S."/>
            <person name="Stams A.F."/>
            <person name="Woyke T."/>
        </authorList>
    </citation>
    <scope>NUCLEOTIDE SEQUENCE [LARGE SCALE GENOMIC DNA]</scope>
    <source>
        <strain evidence="2 3">DSM 7213</strain>
    </source>
</reference>
<protein>
    <submittedName>
        <fullName evidence="2">Uncharacterized protein</fullName>
    </submittedName>
</protein>
<accession>R4KP94</accession>
<keyword evidence="1" id="KW-0812">Transmembrane</keyword>
<dbReference type="InterPro" id="IPR046674">
    <property type="entry name" value="DUF6544"/>
</dbReference>
<evidence type="ECO:0000313" key="2">
    <source>
        <dbReference type="EMBL" id="AGL03382.1"/>
    </source>
</evidence>
<gene>
    <name evidence="2" type="ORF">Desgi_4127</name>
</gene>
<keyword evidence="1" id="KW-0472">Membrane</keyword>